<organism evidence="2 3">
    <name type="scientific">Fibroporia radiculosa</name>
    <dbReference type="NCBI Taxonomy" id="599839"/>
    <lineage>
        <taxon>Eukaryota</taxon>
        <taxon>Fungi</taxon>
        <taxon>Dikarya</taxon>
        <taxon>Basidiomycota</taxon>
        <taxon>Agaricomycotina</taxon>
        <taxon>Agaricomycetes</taxon>
        <taxon>Polyporales</taxon>
        <taxon>Fibroporiaceae</taxon>
        <taxon>Fibroporia</taxon>
    </lineage>
</organism>
<evidence type="ECO:0000259" key="1">
    <source>
        <dbReference type="PROSITE" id="PS00028"/>
    </source>
</evidence>
<sequence>MHPQRISPETYLSLRPSFPPRYDEGWQPRTPGYFMPPYAPLAAHSSYVGTAAVEMRERKAVSKPLNDCLQFSNPDMSLNPNSHRHGRFCDISLGNETTFSTSSPRALRPEFSMLPRAHIASGSALTGRLYDSMPSAGFSGRTSDNEAYPAPWRNRGSAASLGDNVGTEPDFAILQRGVTELPLPRTSDATARFGQFPANWEPVLPRTTSVPPAESMCLWQGCHMQLTDTTVAGVQHHLNQYHAVPKVVRNSKHHRSQCLWIDGAVCNAELDTAGLAKHVAAKHLKSLRKKCSQCQVVVGRPDSLRRHIKDHCRMRLQPGAGRVPTV</sequence>
<proteinExistence type="predicted"/>
<protein>
    <recommendedName>
        <fullName evidence="1">C2H2-type domain-containing protein</fullName>
    </recommendedName>
</protein>
<evidence type="ECO:0000313" key="3">
    <source>
        <dbReference type="Proteomes" id="UP000006352"/>
    </source>
</evidence>
<dbReference type="OrthoDB" id="2801792at2759"/>
<reference evidence="2 3" key="1">
    <citation type="journal article" date="2012" name="Appl. Environ. Microbiol.">
        <title>Short-read sequencing for genomic analysis of the brown rot fungus Fibroporia radiculosa.</title>
        <authorList>
            <person name="Tang J.D."/>
            <person name="Perkins A.D."/>
            <person name="Sonstegard T.S."/>
            <person name="Schroeder S.G."/>
            <person name="Burgess S.C."/>
            <person name="Diehl S.V."/>
        </authorList>
    </citation>
    <scope>NUCLEOTIDE SEQUENCE [LARGE SCALE GENOMIC DNA]</scope>
    <source>
        <strain evidence="2 3">TFFH 294</strain>
    </source>
</reference>
<keyword evidence="3" id="KW-1185">Reference proteome</keyword>
<dbReference type="InterPro" id="IPR013087">
    <property type="entry name" value="Znf_C2H2_type"/>
</dbReference>
<accession>J4GIW2</accession>
<dbReference type="STRING" id="599839.J4GIW2"/>
<dbReference type="GeneID" id="24093796"/>
<dbReference type="RefSeq" id="XP_012178168.1">
    <property type="nucleotide sequence ID" value="XM_012322778.1"/>
</dbReference>
<dbReference type="InParanoid" id="J4GIW2"/>
<dbReference type="Proteomes" id="UP000006352">
    <property type="component" value="Unassembled WGS sequence"/>
</dbReference>
<evidence type="ECO:0000313" key="2">
    <source>
        <dbReference type="EMBL" id="CCL98885.1"/>
    </source>
</evidence>
<feature type="domain" description="C2H2-type" evidence="1">
    <location>
        <begin position="291"/>
        <end position="311"/>
    </location>
</feature>
<dbReference type="AlphaFoldDB" id="J4GIW2"/>
<dbReference type="HOGENOM" id="CLU_852676_0_0_1"/>
<dbReference type="PROSITE" id="PS00028">
    <property type="entry name" value="ZINC_FINGER_C2H2_1"/>
    <property type="match status" value="1"/>
</dbReference>
<name>J4GIW2_9APHY</name>
<dbReference type="EMBL" id="HE796904">
    <property type="protein sequence ID" value="CCL98885.1"/>
    <property type="molecule type" value="Genomic_DNA"/>
</dbReference>
<gene>
    <name evidence="2" type="ORF">FIBRA_00892</name>
</gene>